<dbReference type="InterPro" id="IPR001138">
    <property type="entry name" value="Zn2Cys6_DnaBD"/>
</dbReference>
<sequence>MVGVPARYGGCVTCRRRKKGCDKKAPFCGQCVESGLVCEGYTWNRSVWINSTGGQNRRYGKASSALPERRGGTPVITLHESLAVAAREDRYVGLYLAAFLPNGRLFSQHASQISSAGWLRYHDELCRSERTLRFITLAHGLSMMATRDGDSQLKLKGFEAYRMALHEMRTAVQDPQRSTGDGLLAAIRLFRFYEILYGAESHSRDGKDSASQIKGYFAHTYGEMALFMNRGCEKKWSKPGMSLLVSGRIVSFILGVGRRERSPFSDERWMTAPWKDSKKSPLDELSDILVQVPGLLGELDSLRASPIVERRLLDWNKFLNKCIHIEKSLDDWRFAMRQELRTYDYNHSADALPVPKVDRDFAVLHMSHLYWSCSILIYTTIYIAGLQADLNLFPGSSAAIPFSSPGCSNYCNERNPTLHARRIIYTLPLSHGTQAGGFGALSAAFPMGMALRYLAVAHIFPHEGGTESMQKEFFHETIARPFMKAYTARFLGHLHKEDTPAESLKDIPGLQGVELRMKRWWFGSEVQDSLGET</sequence>
<dbReference type="GO" id="GO:0000981">
    <property type="term" value="F:DNA-binding transcription factor activity, RNA polymerase II-specific"/>
    <property type="evidence" value="ECO:0007669"/>
    <property type="project" value="InterPro"/>
</dbReference>
<evidence type="ECO:0000256" key="4">
    <source>
        <dbReference type="ARBA" id="ARBA00023242"/>
    </source>
</evidence>
<dbReference type="SUPFAM" id="SSF57701">
    <property type="entry name" value="Zn2/Cys6 DNA-binding domain"/>
    <property type="match status" value="1"/>
</dbReference>
<keyword evidence="7" id="KW-1185">Reference proteome</keyword>
<organism evidence="6 7">
    <name type="scientific">Penicillium brevicompactum</name>
    <dbReference type="NCBI Taxonomy" id="5074"/>
    <lineage>
        <taxon>Eukaryota</taxon>
        <taxon>Fungi</taxon>
        <taxon>Dikarya</taxon>
        <taxon>Ascomycota</taxon>
        <taxon>Pezizomycotina</taxon>
        <taxon>Eurotiomycetes</taxon>
        <taxon>Eurotiomycetidae</taxon>
        <taxon>Eurotiales</taxon>
        <taxon>Aspergillaceae</taxon>
        <taxon>Penicillium</taxon>
    </lineage>
</organism>
<evidence type="ECO:0000256" key="3">
    <source>
        <dbReference type="ARBA" id="ARBA00023163"/>
    </source>
</evidence>
<dbReference type="Gene3D" id="4.10.240.10">
    <property type="entry name" value="Zn(2)-C6 fungal-type DNA-binding domain"/>
    <property type="match status" value="1"/>
</dbReference>
<dbReference type="GO" id="GO:0003677">
    <property type="term" value="F:DNA binding"/>
    <property type="evidence" value="ECO:0007669"/>
    <property type="project" value="UniProtKB-KW"/>
</dbReference>
<feature type="domain" description="Zn(2)-C6 fungal-type" evidence="5">
    <location>
        <begin position="10"/>
        <end position="38"/>
    </location>
</feature>
<keyword evidence="4" id="KW-0539">Nucleus</keyword>
<dbReference type="PANTHER" id="PTHR38111">
    <property type="entry name" value="ZN(2)-C6 FUNGAL-TYPE DOMAIN-CONTAINING PROTEIN-RELATED"/>
    <property type="match status" value="1"/>
</dbReference>
<evidence type="ECO:0000256" key="1">
    <source>
        <dbReference type="ARBA" id="ARBA00023015"/>
    </source>
</evidence>
<comment type="caution">
    <text evidence="6">The sequence shown here is derived from an EMBL/GenBank/DDBJ whole genome shotgun (WGS) entry which is preliminary data.</text>
</comment>
<protein>
    <recommendedName>
        <fullName evidence="5">Zn(2)-C6 fungal-type domain-containing protein</fullName>
    </recommendedName>
</protein>
<proteinExistence type="predicted"/>
<evidence type="ECO:0000256" key="2">
    <source>
        <dbReference type="ARBA" id="ARBA00023125"/>
    </source>
</evidence>
<dbReference type="GO" id="GO:0008270">
    <property type="term" value="F:zinc ion binding"/>
    <property type="evidence" value="ECO:0007669"/>
    <property type="project" value="InterPro"/>
</dbReference>
<dbReference type="EMBL" id="JAPZBR010000003">
    <property type="protein sequence ID" value="KAJ5358202.1"/>
    <property type="molecule type" value="Genomic_DNA"/>
</dbReference>
<evidence type="ECO:0000259" key="5">
    <source>
        <dbReference type="PROSITE" id="PS50048"/>
    </source>
</evidence>
<dbReference type="PANTHER" id="PTHR38111:SF11">
    <property type="entry name" value="TRANSCRIPTION FACTOR DOMAIN-CONTAINING PROTEIN-RELATED"/>
    <property type="match status" value="1"/>
</dbReference>
<dbReference type="SMART" id="SM00066">
    <property type="entry name" value="GAL4"/>
    <property type="match status" value="1"/>
</dbReference>
<evidence type="ECO:0000313" key="7">
    <source>
        <dbReference type="Proteomes" id="UP001148299"/>
    </source>
</evidence>
<dbReference type="PROSITE" id="PS00463">
    <property type="entry name" value="ZN2_CY6_FUNGAL_1"/>
    <property type="match status" value="1"/>
</dbReference>
<keyword evidence="1" id="KW-0805">Transcription regulation</keyword>
<dbReference type="Proteomes" id="UP001148299">
    <property type="component" value="Unassembled WGS sequence"/>
</dbReference>
<gene>
    <name evidence="6" type="ORF">N7541_005360</name>
</gene>
<evidence type="ECO:0000313" key="6">
    <source>
        <dbReference type="EMBL" id="KAJ5358202.1"/>
    </source>
</evidence>
<dbReference type="InterPro" id="IPR053178">
    <property type="entry name" value="Osmoadaptation_assoc"/>
</dbReference>
<name>A0A9W9RDV3_PENBR</name>
<dbReference type="Pfam" id="PF00172">
    <property type="entry name" value="Zn_clus"/>
    <property type="match status" value="1"/>
</dbReference>
<keyword evidence="3" id="KW-0804">Transcription</keyword>
<reference evidence="6" key="2">
    <citation type="journal article" date="2023" name="IMA Fungus">
        <title>Comparative genomic study of the Penicillium genus elucidates a diverse pangenome and 15 lateral gene transfer events.</title>
        <authorList>
            <person name="Petersen C."/>
            <person name="Sorensen T."/>
            <person name="Nielsen M.R."/>
            <person name="Sondergaard T.E."/>
            <person name="Sorensen J.L."/>
            <person name="Fitzpatrick D.A."/>
            <person name="Frisvad J.C."/>
            <person name="Nielsen K.L."/>
        </authorList>
    </citation>
    <scope>NUCLEOTIDE SEQUENCE</scope>
    <source>
        <strain evidence="6">IBT 35675</strain>
    </source>
</reference>
<dbReference type="InterPro" id="IPR036864">
    <property type="entry name" value="Zn2-C6_fun-type_DNA-bd_sf"/>
</dbReference>
<dbReference type="AlphaFoldDB" id="A0A9W9RDV3"/>
<accession>A0A9W9RDV3</accession>
<dbReference type="CDD" id="cd00067">
    <property type="entry name" value="GAL4"/>
    <property type="match status" value="1"/>
</dbReference>
<reference evidence="6" key="1">
    <citation type="submission" date="2022-12" db="EMBL/GenBank/DDBJ databases">
        <authorList>
            <person name="Petersen C."/>
        </authorList>
    </citation>
    <scope>NUCLEOTIDE SEQUENCE</scope>
    <source>
        <strain evidence="6">IBT 35675</strain>
    </source>
</reference>
<dbReference type="PROSITE" id="PS50048">
    <property type="entry name" value="ZN2_CY6_FUNGAL_2"/>
    <property type="match status" value="1"/>
</dbReference>
<keyword evidence="2" id="KW-0238">DNA-binding</keyword>